<reference evidence="1 2" key="1">
    <citation type="journal article" date="2025" name="Anaerobe">
        <title>Description of Anaerococcus kampingiae sp. nov., Anaerococcus groningensis sp. nov., Anaerococcus martiniensis sp. nov., and Anaerococcus cruorum sp. nov., isolated from human clinical specimens.</title>
        <authorList>
            <person name="Boiten K.E."/>
            <person name="Meijer J."/>
            <person name="van Wezel E.M."/>
            <person name="Veloo A.C.M."/>
        </authorList>
    </citation>
    <scope>NUCLEOTIDE SEQUENCE [LARGE SCALE GENOMIC DNA]</scope>
    <source>
        <strain evidence="1 2">ENR0874</strain>
    </source>
</reference>
<proteinExistence type="predicted"/>
<sequence>MSKRNSFLNFLDQLAAEIEAESQKTKNKTLAEKGLDSFVDFLNDLGNPADLTSQKPNIEAQRKLKADLAAKHAAELKKKSAPKEEGDSKARARLKEAEIKEVTDKKIDDIKRSKKRKRLRDAVIMAEILAKPVSKRR</sequence>
<organism evidence="1 2">
    <name type="scientific">Anaerococcus kampingae</name>
    <dbReference type="NCBI Taxonomy" id="3115614"/>
    <lineage>
        <taxon>Bacteria</taxon>
        <taxon>Bacillati</taxon>
        <taxon>Bacillota</taxon>
        <taxon>Tissierellia</taxon>
        <taxon>Tissierellales</taxon>
        <taxon>Peptoniphilaceae</taxon>
        <taxon>Anaerococcus</taxon>
    </lineage>
</organism>
<accession>A0ABW9MBV1</accession>
<keyword evidence="2" id="KW-1185">Reference proteome</keyword>
<dbReference type="RefSeq" id="WP_410035265.1">
    <property type="nucleotide sequence ID" value="NZ_JBGMEF010000013.1"/>
</dbReference>
<evidence type="ECO:0000313" key="1">
    <source>
        <dbReference type="EMBL" id="MFO3666640.1"/>
    </source>
</evidence>
<name>A0ABW9MBV1_9FIRM</name>
<evidence type="ECO:0000313" key="2">
    <source>
        <dbReference type="Proteomes" id="UP001637994"/>
    </source>
</evidence>
<dbReference type="EMBL" id="JBGMEF010000013">
    <property type="protein sequence ID" value="MFO3666640.1"/>
    <property type="molecule type" value="Genomic_DNA"/>
</dbReference>
<dbReference type="Proteomes" id="UP001637994">
    <property type="component" value="Unassembled WGS sequence"/>
</dbReference>
<comment type="caution">
    <text evidence="1">The sequence shown here is derived from an EMBL/GenBank/DDBJ whole genome shotgun (WGS) entry which is preliminary data.</text>
</comment>
<gene>
    <name evidence="1" type="ORF">ACCQ42_02485</name>
</gene>
<protein>
    <submittedName>
        <fullName evidence="1">Uncharacterized protein</fullName>
    </submittedName>
</protein>